<evidence type="ECO:0000256" key="11">
    <source>
        <dbReference type="SAM" id="Phobius"/>
    </source>
</evidence>
<dbReference type="InterPro" id="IPR036318">
    <property type="entry name" value="FAD-bd_PCMH-like_sf"/>
</dbReference>
<accession>A0ABN2YDG5</accession>
<reference evidence="14 15" key="1">
    <citation type="journal article" date="2019" name="Int. J. Syst. Evol. Microbiol.">
        <title>The Global Catalogue of Microorganisms (GCM) 10K type strain sequencing project: providing services to taxonomists for standard genome sequencing and annotation.</title>
        <authorList>
            <consortium name="The Broad Institute Genomics Platform"/>
            <consortium name="The Broad Institute Genome Sequencing Center for Infectious Disease"/>
            <person name="Wu L."/>
            <person name="Ma J."/>
        </authorList>
    </citation>
    <scope>NUCLEOTIDE SEQUENCE [LARGE SCALE GENOMIC DNA]</scope>
    <source>
        <strain evidence="14 15">JCM 16021</strain>
    </source>
</reference>
<dbReference type="InterPro" id="IPR002550">
    <property type="entry name" value="CNNM"/>
</dbReference>
<evidence type="ECO:0000256" key="1">
    <source>
        <dbReference type="ARBA" id="ARBA00004651"/>
    </source>
</evidence>
<keyword evidence="8 10" id="KW-0472">Membrane</keyword>
<evidence type="ECO:0000259" key="12">
    <source>
        <dbReference type="PROSITE" id="PS51371"/>
    </source>
</evidence>
<dbReference type="SMART" id="SM01091">
    <property type="entry name" value="CorC_HlyC"/>
    <property type="match status" value="1"/>
</dbReference>
<feature type="domain" description="CBS" evidence="12">
    <location>
        <begin position="218"/>
        <end position="277"/>
    </location>
</feature>
<dbReference type="Pfam" id="PF01595">
    <property type="entry name" value="CNNM"/>
    <property type="match status" value="1"/>
</dbReference>
<keyword evidence="15" id="KW-1185">Reference proteome</keyword>
<feature type="transmembrane region" description="Helical" evidence="11">
    <location>
        <begin position="60"/>
        <end position="80"/>
    </location>
</feature>
<dbReference type="SMART" id="SM00116">
    <property type="entry name" value="CBS"/>
    <property type="match status" value="2"/>
</dbReference>
<keyword evidence="7 9" id="KW-0129">CBS domain</keyword>
<evidence type="ECO:0000256" key="6">
    <source>
        <dbReference type="ARBA" id="ARBA00022989"/>
    </source>
</evidence>
<dbReference type="PROSITE" id="PS51846">
    <property type="entry name" value="CNNM"/>
    <property type="match status" value="1"/>
</dbReference>
<feature type="domain" description="CBS" evidence="12">
    <location>
        <begin position="281"/>
        <end position="338"/>
    </location>
</feature>
<dbReference type="InterPro" id="IPR044751">
    <property type="entry name" value="Ion_transp-like_CBS"/>
</dbReference>
<keyword evidence="5" id="KW-0677">Repeat</keyword>
<dbReference type="SUPFAM" id="SSF56176">
    <property type="entry name" value="FAD-binding/transporter-associated domain-like"/>
    <property type="match status" value="1"/>
</dbReference>
<dbReference type="InterPro" id="IPR000644">
    <property type="entry name" value="CBS_dom"/>
</dbReference>
<evidence type="ECO:0000256" key="2">
    <source>
        <dbReference type="ARBA" id="ARBA00006337"/>
    </source>
</evidence>
<feature type="transmembrane region" description="Helical" evidence="11">
    <location>
        <begin position="100"/>
        <end position="120"/>
    </location>
</feature>
<gene>
    <name evidence="14" type="ORF">GCM10009843_23070</name>
</gene>
<keyword evidence="6 10" id="KW-1133">Transmembrane helix</keyword>
<evidence type="ECO:0000256" key="7">
    <source>
        <dbReference type="ARBA" id="ARBA00023122"/>
    </source>
</evidence>
<protein>
    <submittedName>
        <fullName evidence="14">Hemolysin family protein</fullName>
    </submittedName>
</protein>
<dbReference type="InterPro" id="IPR051676">
    <property type="entry name" value="UPF0053_domain"/>
</dbReference>
<evidence type="ECO:0000256" key="3">
    <source>
        <dbReference type="ARBA" id="ARBA00022475"/>
    </source>
</evidence>
<dbReference type="EMBL" id="BAAAQQ010000011">
    <property type="protein sequence ID" value="GAA2125409.1"/>
    <property type="molecule type" value="Genomic_DNA"/>
</dbReference>
<dbReference type="Pfam" id="PF03471">
    <property type="entry name" value="CorC_HlyC"/>
    <property type="match status" value="1"/>
</dbReference>
<dbReference type="Gene3D" id="3.10.580.10">
    <property type="entry name" value="CBS-domain"/>
    <property type="match status" value="1"/>
</dbReference>
<feature type="domain" description="CNNM transmembrane" evidence="13">
    <location>
        <begin position="1"/>
        <end position="206"/>
    </location>
</feature>
<evidence type="ECO:0000259" key="13">
    <source>
        <dbReference type="PROSITE" id="PS51846"/>
    </source>
</evidence>
<evidence type="ECO:0000256" key="9">
    <source>
        <dbReference type="PROSITE-ProRule" id="PRU00703"/>
    </source>
</evidence>
<dbReference type="Pfam" id="PF00571">
    <property type="entry name" value="CBS"/>
    <property type="match status" value="2"/>
</dbReference>
<proteinExistence type="inferred from homology"/>
<dbReference type="PANTHER" id="PTHR43099:SF5">
    <property type="entry name" value="HLYC_CORC FAMILY TRANSPORTER"/>
    <property type="match status" value="1"/>
</dbReference>
<evidence type="ECO:0000256" key="4">
    <source>
        <dbReference type="ARBA" id="ARBA00022692"/>
    </source>
</evidence>
<dbReference type="InterPro" id="IPR016169">
    <property type="entry name" value="FAD-bd_PCMH_sub2"/>
</dbReference>
<evidence type="ECO:0000256" key="10">
    <source>
        <dbReference type="PROSITE-ProRule" id="PRU01193"/>
    </source>
</evidence>
<evidence type="ECO:0000313" key="15">
    <source>
        <dbReference type="Proteomes" id="UP001500575"/>
    </source>
</evidence>
<evidence type="ECO:0000256" key="5">
    <source>
        <dbReference type="ARBA" id="ARBA00022737"/>
    </source>
</evidence>
<dbReference type="RefSeq" id="WP_344303867.1">
    <property type="nucleotide sequence ID" value="NZ_BAAAQQ010000011.1"/>
</dbReference>
<keyword evidence="3" id="KW-1003">Cell membrane</keyword>
<dbReference type="Gene3D" id="3.30.465.10">
    <property type="match status" value="1"/>
</dbReference>
<sequence length="436" mass="46792">MDTQTFVSLGLVVLFVMFGGVFAATEIALVSLRDSQITQLSQQGPRGARVAEVARNPNRFLAAVQIGVTVAGFFSAAYGGSTLAPDVAPYLENLGLPEDAASTTALVLMTLLIAYLSLVLGELVPKRLALQKAAPFATLVAPPLDRFATLMRPAIWLLSVSTDALVRLLGGDATATSEEVSEEELRELVSTHEGLRDEEKRIVGDVFAARTTSLKEVMRPRGEVDFVAADEPLVEAARRIRDLPHSRYPVMDDGFDDIVGFLHVRDLLGVGDDDRRVVRDVAREVLRLPSTNKVLPTVGVMRQRGIHLAVLVDEYGGTDGIVTLEDLVEEIVGEIRDEYDPPEAAEGAHGVSSYDAGLSIEDFAELAGVHLPDGDYETVAGHVISQLGRIAEVGDAVEVVSNGRAYRIEVAATAGTRLTRVTLVPVTHPQPDTQGA</sequence>
<keyword evidence="4 10" id="KW-0812">Transmembrane</keyword>
<evidence type="ECO:0000256" key="8">
    <source>
        <dbReference type="ARBA" id="ARBA00023136"/>
    </source>
</evidence>
<dbReference type="CDD" id="cd04590">
    <property type="entry name" value="CBS_pair_CorC_HlyC_assoc"/>
    <property type="match status" value="1"/>
</dbReference>
<dbReference type="SUPFAM" id="SSF54631">
    <property type="entry name" value="CBS-domain pair"/>
    <property type="match status" value="1"/>
</dbReference>
<dbReference type="PROSITE" id="PS51371">
    <property type="entry name" value="CBS"/>
    <property type="match status" value="2"/>
</dbReference>
<feature type="transmembrane region" description="Helical" evidence="11">
    <location>
        <begin position="6"/>
        <end position="32"/>
    </location>
</feature>
<comment type="caution">
    <text evidence="14">The sequence shown here is derived from an EMBL/GenBank/DDBJ whole genome shotgun (WGS) entry which is preliminary data.</text>
</comment>
<comment type="subcellular location">
    <subcellularLocation>
        <location evidence="1">Cell membrane</location>
        <topology evidence="1">Multi-pass membrane protein</topology>
    </subcellularLocation>
</comment>
<organism evidence="14 15">
    <name type="scientific">Nocardioides bigeumensis</name>
    <dbReference type="NCBI Taxonomy" id="433657"/>
    <lineage>
        <taxon>Bacteria</taxon>
        <taxon>Bacillati</taxon>
        <taxon>Actinomycetota</taxon>
        <taxon>Actinomycetes</taxon>
        <taxon>Propionibacteriales</taxon>
        <taxon>Nocardioidaceae</taxon>
        <taxon>Nocardioides</taxon>
    </lineage>
</organism>
<dbReference type="PANTHER" id="PTHR43099">
    <property type="entry name" value="UPF0053 PROTEIN YRKA"/>
    <property type="match status" value="1"/>
</dbReference>
<name>A0ABN2YDG5_9ACTN</name>
<dbReference type="Proteomes" id="UP001500575">
    <property type="component" value="Unassembled WGS sequence"/>
</dbReference>
<dbReference type="InterPro" id="IPR046342">
    <property type="entry name" value="CBS_dom_sf"/>
</dbReference>
<evidence type="ECO:0000313" key="14">
    <source>
        <dbReference type="EMBL" id="GAA2125409.1"/>
    </source>
</evidence>
<dbReference type="InterPro" id="IPR005170">
    <property type="entry name" value="Transptr-assoc_dom"/>
</dbReference>
<comment type="similarity">
    <text evidence="2">Belongs to the UPF0053 family.</text>
</comment>